<feature type="coiled-coil region" evidence="1">
    <location>
        <begin position="1"/>
        <end position="28"/>
    </location>
</feature>
<evidence type="ECO:0000313" key="3">
    <source>
        <dbReference type="EMBL" id="CAF4880485.1"/>
    </source>
</evidence>
<dbReference type="EMBL" id="CAJOBI010212426">
    <property type="protein sequence ID" value="CAF5021438.1"/>
    <property type="molecule type" value="Genomic_DNA"/>
</dbReference>
<name>A0A8S3CHJ7_9BILA</name>
<reference evidence="3" key="1">
    <citation type="submission" date="2021-02" db="EMBL/GenBank/DDBJ databases">
        <authorList>
            <person name="Nowell W R."/>
        </authorList>
    </citation>
    <scope>NUCLEOTIDE SEQUENCE</scope>
</reference>
<sequence length="55" mass="6348">MKEKQLLRDKWQEQIDAKQRQLKEEKLADRISGAEFNKITSTTTIIGSRLAAPYA</sequence>
<dbReference type="Proteomes" id="UP000681967">
    <property type="component" value="Unassembled WGS sequence"/>
</dbReference>
<dbReference type="EMBL" id="CAJOBH010157938">
    <property type="protein sequence ID" value="CAF4868617.1"/>
    <property type="molecule type" value="Genomic_DNA"/>
</dbReference>
<evidence type="ECO:0000313" key="5">
    <source>
        <dbReference type="Proteomes" id="UP000681967"/>
    </source>
</evidence>
<evidence type="ECO:0000313" key="2">
    <source>
        <dbReference type="EMBL" id="CAF4868617.1"/>
    </source>
</evidence>
<comment type="caution">
    <text evidence="3">The sequence shown here is derived from an EMBL/GenBank/DDBJ whole genome shotgun (WGS) entry which is preliminary data.</text>
</comment>
<dbReference type="EMBL" id="CAJOBH010161612">
    <property type="protein sequence ID" value="CAF4880485.1"/>
    <property type="molecule type" value="Genomic_DNA"/>
</dbReference>
<gene>
    <name evidence="2" type="ORF">BYL167_LOCUS50859</name>
    <name evidence="3" type="ORF">BYL167_LOCUS51326</name>
    <name evidence="4" type="ORF">SMN809_LOCUS57658</name>
</gene>
<proteinExistence type="predicted"/>
<accession>A0A8S3CHJ7</accession>
<organism evidence="3 5">
    <name type="scientific">Rotaria magnacalcarata</name>
    <dbReference type="NCBI Taxonomy" id="392030"/>
    <lineage>
        <taxon>Eukaryota</taxon>
        <taxon>Metazoa</taxon>
        <taxon>Spiralia</taxon>
        <taxon>Gnathifera</taxon>
        <taxon>Rotifera</taxon>
        <taxon>Eurotatoria</taxon>
        <taxon>Bdelloidea</taxon>
        <taxon>Philodinida</taxon>
        <taxon>Philodinidae</taxon>
        <taxon>Rotaria</taxon>
    </lineage>
</organism>
<evidence type="ECO:0000313" key="4">
    <source>
        <dbReference type="EMBL" id="CAF5021438.1"/>
    </source>
</evidence>
<keyword evidence="1" id="KW-0175">Coiled coil</keyword>
<evidence type="ECO:0000256" key="1">
    <source>
        <dbReference type="SAM" id="Coils"/>
    </source>
</evidence>
<feature type="non-terminal residue" evidence="3">
    <location>
        <position position="1"/>
    </location>
</feature>
<protein>
    <submittedName>
        <fullName evidence="3">Uncharacterized protein</fullName>
    </submittedName>
</protein>
<dbReference type="AlphaFoldDB" id="A0A8S3CHJ7"/>
<dbReference type="Proteomes" id="UP000676336">
    <property type="component" value="Unassembled WGS sequence"/>
</dbReference>